<accession>A0A1M6FDR3</accession>
<evidence type="ECO:0000256" key="4">
    <source>
        <dbReference type="ARBA" id="ARBA00022692"/>
    </source>
</evidence>
<evidence type="ECO:0000256" key="1">
    <source>
        <dbReference type="ARBA" id="ARBA00004651"/>
    </source>
</evidence>
<keyword evidence="7 8" id="KW-0472">Membrane</keyword>
<evidence type="ECO:0000256" key="5">
    <source>
        <dbReference type="ARBA" id="ARBA00022801"/>
    </source>
</evidence>
<name>A0A1M6FDR3_9FLAO</name>
<feature type="transmembrane region" description="Helical" evidence="8">
    <location>
        <begin position="69"/>
        <end position="93"/>
    </location>
</feature>
<keyword evidence="3" id="KW-0645">Protease</keyword>
<protein>
    <submittedName>
        <fullName evidence="9">Exosortase family protein XrtF</fullName>
    </submittedName>
</protein>
<dbReference type="InterPro" id="IPR019127">
    <property type="entry name" value="Exosortase"/>
</dbReference>
<sequence>MTFLVVYVVLSVFYKLYLQYSDGSKFYPDYVTNLVAIQSQELLQSFGYQAQVLPHPDEPSMKLILNGEYLGRIIEGCNSISVIILFVSFIAAFSGKLKTTFFYILSGSVLIYIVNLLRIVVLTVGLYHYPEYGDVLHTVIFPAIIYGMVFLLWIFWVNRFSKFNKKHA</sequence>
<dbReference type="Proteomes" id="UP000184396">
    <property type="component" value="Unassembled WGS sequence"/>
</dbReference>
<evidence type="ECO:0000256" key="2">
    <source>
        <dbReference type="ARBA" id="ARBA00022475"/>
    </source>
</evidence>
<dbReference type="GO" id="GO:0008233">
    <property type="term" value="F:peptidase activity"/>
    <property type="evidence" value="ECO:0007669"/>
    <property type="project" value="UniProtKB-KW"/>
</dbReference>
<keyword evidence="10" id="KW-1185">Reference proteome</keyword>
<proteinExistence type="predicted"/>
<organism evidence="9 10">
    <name type="scientific">Algibacter luteus</name>
    <dbReference type="NCBI Taxonomy" id="1178825"/>
    <lineage>
        <taxon>Bacteria</taxon>
        <taxon>Pseudomonadati</taxon>
        <taxon>Bacteroidota</taxon>
        <taxon>Flavobacteriia</taxon>
        <taxon>Flavobacteriales</taxon>
        <taxon>Flavobacteriaceae</taxon>
        <taxon>Algibacter</taxon>
    </lineage>
</organism>
<dbReference type="EMBL" id="FQYK01000005">
    <property type="protein sequence ID" value="SHI95793.1"/>
    <property type="molecule type" value="Genomic_DNA"/>
</dbReference>
<keyword evidence="4 8" id="KW-0812">Transmembrane</keyword>
<dbReference type="STRING" id="1178825.SAMN05216261_2337"/>
<dbReference type="AlphaFoldDB" id="A0A1M6FDR3"/>
<evidence type="ECO:0000313" key="10">
    <source>
        <dbReference type="Proteomes" id="UP000184396"/>
    </source>
</evidence>
<dbReference type="InterPro" id="IPR026323">
    <property type="entry name" value="Exosortase-related_prot_XrtF"/>
</dbReference>
<evidence type="ECO:0000313" key="9">
    <source>
        <dbReference type="EMBL" id="SHI95793.1"/>
    </source>
</evidence>
<evidence type="ECO:0000256" key="8">
    <source>
        <dbReference type="SAM" id="Phobius"/>
    </source>
</evidence>
<reference evidence="9 10" key="1">
    <citation type="submission" date="2016-11" db="EMBL/GenBank/DDBJ databases">
        <authorList>
            <person name="Jaros S."/>
            <person name="Januszkiewicz K."/>
            <person name="Wedrychowicz H."/>
        </authorList>
    </citation>
    <scope>NUCLEOTIDE SEQUENCE [LARGE SCALE GENOMIC DNA]</scope>
    <source>
        <strain evidence="9 10">CGMCC 1.12213</strain>
    </source>
</reference>
<gene>
    <name evidence="9" type="ORF">SAMN05216261_2337</name>
</gene>
<evidence type="ECO:0000256" key="6">
    <source>
        <dbReference type="ARBA" id="ARBA00022989"/>
    </source>
</evidence>
<evidence type="ECO:0000256" key="7">
    <source>
        <dbReference type="ARBA" id="ARBA00023136"/>
    </source>
</evidence>
<keyword evidence="2" id="KW-1003">Cell membrane</keyword>
<evidence type="ECO:0000256" key="3">
    <source>
        <dbReference type="ARBA" id="ARBA00022670"/>
    </source>
</evidence>
<comment type="subcellular location">
    <subcellularLocation>
        <location evidence="1">Cell membrane</location>
        <topology evidence="1">Multi-pass membrane protein</topology>
    </subcellularLocation>
</comment>
<dbReference type="InterPro" id="IPR026392">
    <property type="entry name" value="Exo/Archaeosortase_dom"/>
</dbReference>
<dbReference type="NCBIfam" id="TIGR04128">
    <property type="entry name" value="exoso_Fjoh_1448"/>
    <property type="match status" value="1"/>
</dbReference>
<dbReference type="eggNOG" id="COG4083">
    <property type="taxonomic scope" value="Bacteria"/>
</dbReference>
<dbReference type="GO" id="GO:0006508">
    <property type="term" value="P:proteolysis"/>
    <property type="evidence" value="ECO:0007669"/>
    <property type="project" value="UniProtKB-KW"/>
</dbReference>
<dbReference type="NCBIfam" id="TIGR04178">
    <property type="entry name" value="exo_archaeo"/>
    <property type="match status" value="1"/>
</dbReference>
<feature type="transmembrane region" description="Helical" evidence="8">
    <location>
        <begin position="100"/>
        <end position="129"/>
    </location>
</feature>
<dbReference type="Pfam" id="PF09721">
    <property type="entry name" value="Exosortase_EpsH"/>
    <property type="match status" value="1"/>
</dbReference>
<keyword evidence="5" id="KW-0378">Hydrolase</keyword>
<dbReference type="GO" id="GO:0005886">
    <property type="term" value="C:plasma membrane"/>
    <property type="evidence" value="ECO:0007669"/>
    <property type="project" value="UniProtKB-SubCell"/>
</dbReference>
<feature type="transmembrane region" description="Helical" evidence="8">
    <location>
        <begin position="135"/>
        <end position="157"/>
    </location>
</feature>
<keyword evidence="6 8" id="KW-1133">Transmembrane helix</keyword>